<keyword evidence="1" id="KW-0732">Signal</keyword>
<feature type="chain" id="PRO_5037893160" description="Adhesin domain-containing protein" evidence="1">
    <location>
        <begin position="24"/>
        <end position="209"/>
    </location>
</feature>
<dbReference type="PROSITE" id="PS51257">
    <property type="entry name" value="PROKAR_LIPOPROTEIN"/>
    <property type="match status" value="1"/>
</dbReference>
<dbReference type="Proteomes" id="UP000627715">
    <property type="component" value="Unassembled WGS sequence"/>
</dbReference>
<sequence length="209" mass="22664">MLTKKAAAFALILAFTISSFACADEIRHHEFSVDGLDSLQMSVNVGSIKIHAEQNDSISVHLTLENEGDDNWFNFNNSNLDANTDLESSIRGSALYLRFDEDDIKTTWEISVPEHFSTEIDMAVGAVEISGLTGDQEIDLAVGSVQIRQAETSVAEVELKSNIGDTKISGIRADNDRKALIGSSSFARGEGDSYIKATVNVGEASFRAQ</sequence>
<accession>A0A916VJS5</accession>
<evidence type="ECO:0000313" key="3">
    <source>
        <dbReference type="Proteomes" id="UP000627715"/>
    </source>
</evidence>
<dbReference type="AlphaFoldDB" id="A0A916VJS5"/>
<dbReference type="EMBL" id="BMIY01000009">
    <property type="protein sequence ID" value="GFZ77792.1"/>
    <property type="molecule type" value="Genomic_DNA"/>
</dbReference>
<organism evidence="2 3">
    <name type="scientific">Pseudohongiella nitratireducens</name>
    <dbReference type="NCBI Taxonomy" id="1768907"/>
    <lineage>
        <taxon>Bacteria</taxon>
        <taxon>Pseudomonadati</taxon>
        <taxon>Pseudomonadota</taxon>
        <taxon>Gammaproteobacteria</taxon>
        <taxon>Pseudomonadales</taxon>
        <taxon>Pseudohongiellaceae</taxon>
        <taxon>Pseudohongiella</taxon>
    </lineage>
</organism>
<protein>
    <recommendedName>
        <fullName evidence="4">Adhesin domain-containing protein</fullName>
    </recommendedName>
</protein>
<proteinExistence type="predicted"/>
<evidence type="ECO:0000313" key="2">
    <source>
        <dbReference type="EMBL" id="GFZ77792.1"/>
    </source>
</evidence>
<comment type="caution">
    <text evidence="2">The sequence shown here is derived from an EMBL/GenBank/DDBJ whole genome shotgun (WGS) entry which is preliminary data.</text>
</comment>
<gene>
    <name evidence="2" type="ORF">GCM10011403_20890</name>
</gene>
<reference evidence="2" key="2">
    <citation type="submission" date="2020-09" db="EMBL/GenBank/DDBJ databases">
        <authorList>
            <person name="Sun Q."/>
            <person name="Zhou Y."/>
        </authorList>
    </citation>
    <scope>NUCLEOTIDE SEQUENCE</scope>
    <source>
        <strain evidence="2">CGMCC 1.15425</strain>
    </source>
</reference>
<reference evidence="2" key="1">
    <citation type="journal article" date="2014" name="Int. J. Syst. Evol. Microbiol.">
        <title>Complete genome sequence of Corynebacterium casei LMG S-19264T (=DSM 44701T), isolated from a smear-ripened cheese.</title>
        <authorList>
            <consortium name="US DOE Joint Genome Institute (JGI-PGF)"/>
            <person name="Walter F."/>
            <person name="Albersmeier A."/>
            <person name="Kalinowski J."/>
            <person name="Ruckert C."/>
        </authorList>
    </citation>
    <scope>NUCLEOTIDE SEQUENCE</scope>
    <source>
        <strain evidence="2">CGMCC 1.15425</strain>
    </source>
</reference>
<keyword evidence="3" id="KW-1185">Reference proteome</keyword>
<feature type="signal peptide" evidence="1">
    <location>
        <begin position="1"/>
        <end position="23"/>
    </location>
</feature>
<dbReference type="RefSeq" id="WP_068811715.1">
    <property type="nucleotide sequence ID" value="NZ_BMIY01000009.1"/>
</dbReference>
<evidence type="ECO:0008006" key="4">
    <source>
        <dbReference type="Google" id="ProtNLM"/>
    </source>
</evidence>
<name>A0A916VJS5_9GAMM</name>
<evidence type="ECO:0000256" key="1">
    <source>
        <dbReference type="SAM" id="SignalP"/>
    </source>
</evidence>